<comment type="caution">
    <text evidence="2">The sequence shown here is derived from an EMBL/GenBank/DDBJ whole genome shotgun (WGS) entry which is preliminary data.</text>
</comment>
<dbReference type="AlphaFoldDB" id="A0AAD7HBM1"/>
<evidence type="ECO:0000313" key="3">
    <source>
        <dbReference type="Proteomes" id="UP001215598"/>
    </source>
</evidence>
<name>A0AAD7HBM1_9AGAR</name>
<dbReference type="EMBL" id="JARKIB010000286">
    <property type="protein sequence ID" value="KAJ7716763.1"/>
    <property type="molecule type" value="Genomic_DNA"/>
</dbReference>
<accession>A0AAD7HBM1</accession>
<protein>
    <submittedName>
        <fullName evidence="2">Uncharacterized protein</fullName>
    </submittedName>
</protein>
<proteinExistence type="predicted"/>
<sequence length="122" mass="12895">DFMPIAAQIRRALHDQGIHSRTIQPEYCGSTAPLVDPSCAPFPSSSAYTNNNTNDAGGVSGESVAGGRSRANSVWRWSGGAVMGEDTPCLVLCPPEECDPQDNVCCHELPSRSSSLSTLLTD</sequence>
<evidence type="ECO:0000313" key="2">
    <source>
        <dbReference type="EMBL" id="KAJ7716763.1"/>
    </source>
</evidence>
<feature type="region of interest" description="Disordered" evidence="1">
    <location>
        <begin position="45"/>
        <end position="68"/>
    </location>
</feature>
<reference evidence="2" key="1">
    <citation type="submission" date="2023-03" db="EMBL/GenBank/DDBJ databases">
        <title>Massive genome expansion in bonnet fungi (Mycena s.s.) driven by repeated elements and novel gene families across ecological guilds.</title>
        <authorList>
            <consortium name="Lawrence Berkeley National Laboratory"/>
            <person name="Harder C.B."/>
            <person name="Miyauchi S."/>
            <person name="Viragh M."/>
            <person name="Kuo A."/>
            <person name="Thoen E."/>
            <person name="Andreopoulos B."/>
            <person name="Lu D."/>
            <person name="Skrede I."/>
            <person name="Drula E."/>
            <person name="Henrissat B."/>
            <person name="Morin E."/>
            <person name="Kohler A."/>
            <person name="Barry K."/>
            <person name="LaButti K."/>
            <person name="Morin E."/>
            <person name="Salamov A."/>
            <person name="Lipzen A."/>
            <person name="Mereny Z."/>
            <person name="Hegedus B."/>
            <person name="Baldrian P."/>
            <person name="Stursova M."/>
            <person name="Weitz H."/>
            <person name="Taylor A."/>
            <person name="Grigoriev I.V."/>
            <person name="Nagy L.G."/>
            <person name="Martin F."/>
            <person name="Kauserud H."/>
        </authorList>
    </citation>
    <scope>NUCLEOTIDE SEQUENCE</scope>
    <source>
        <strain evidence="2">CBHHK182m</strain>
    </source>
</reference>
<feature type="non-terminal residue" evidence="2">
    <location>
        <position position="1"/>
    </location>
</feature>
<organism evidence="2 3">
    <name type="scientific">Mycena metata</name>
    <dbReference type="NCBI Taxonomy" id="1033252"/>
    <lineage>
        <taxon>Eukaryota</taxon>
        <taxon>Fungi</taxon>
        <taxon>Dikarya</taxon>
        <taxon>Basidiomycota</taxon>
        <taxon>Agaricomycotina</taxon>
        <taxon>Agaricomycetes</taxon>
        <taxon>Agaricomycetidae</taxon>
        <taxon>Agaricales</taxon>
        <taxon>Marasmiineae</taxon>
        <taxon>Mycenaceae</taxon>
        <taxon>Mycena</taxon>
    </lineage>
</organism>
<gene>
    <name evidence="2" type="ORF">B0H16DRAFT_1338570</name>
</gene>
<evidence type="ECO:0000256" key="1">
    <source>
        <dbReference type="SAM" id="MobiDB-lite"/>
    </source>
</evidence>
<keyword evidence="3" id="KW-1185">Reference proteome</keyword>
<feature type="compositionally biased region" description="Polar residues" evidence="1">
    <location>
        <begin position="45"/>
        <end position="55"/>
    </location>
</feature>
<dbReference type="Proteomes" id="UP001215598">
    <property type="component" value="Unassembled WGS sequence"/>
</dbReference>